<gene>
    <name evidence="1" type="ORF">FHW16_001991</name>
</gene>
<comment type="caution">
    <text evidence="1">The sequence shown here is derived from an EMBL/GenBank/DDBJ whole genome shotgun (WGS) entry which is preliminary data.</text>
</comment>
<keyword evidence="2" id="KW-1185">Reference proteome</keyword>
<evidence type="ECO:0000313" key="2">
    <source>
        <dbReference type="Proteomes" id="UP000549052"/>
    </source>
</evidence>
<proteinExistence type="predicted"/>
<reference evidence="1 2" key="1">
    <citation type="submission" date="2020-07" db="EMBL/GenBank/DDBJ databases">
        <title>Genomic Encyclopedia of Type Strains, Phase IV (KMG-V): Genome sequencing to study the core and pangenomes of soil and plant-associated prokaryotes.</title>
        <authorList>
            <person name="Whitman W."/>
        </authorList>
    </citation>
    <scope>NUCLEOTIDE SEQUENCE [LARGE SCALE GENOMIC DNA]</scope>
    <source>
        <strain evidence="1 2">AN3</strain>
    </source>
</reference>
<name>A0A839EHL4_9HYPH</name>
<sequence>MAHLQIQSLPIYTFHWSIVWSECILTPSQTFNREFAFGPDFSALVSQRLNGPYLNCYTDQLLLLSTMPIRPI</sequence>
<evidence type="ECO:0000313" key="1">
    <source>
        <dbReference type="EMBL" id="MBA8878279.1"/>
    </source>
</evidence>
<protein>
    <submittedName>
        <fullName evidence="1">Uncharacterized protein</fullName>
    </submittedName>
</protein>
<dbReference type="Proteomes" id="UP000549052">
    <property type="component" value="Unassembled WGS sequence"/>
</dbReference>
<dbReference type="AlphaFoldDB" id="A0A839EHL4"/>
<accession>A0A839EHL4</accession>
<organism evidence="1 2">
    <name type="scientific">Phyllobacterium myrsinacearum</name>
    <dbReference type="NCBI Taxonomy" id="28101"/>
    <lineage>
        <taxon>Bacteria</taxon>
        <taxon>Pseudomonadati</taxon>
        <taxon>Pseudomonadota</taxon>
        <taxon>Alphaproteobacteria</taxon>
        <taxon>Hyphomicrobiales</taxon>
        <taxon>Phyllobacteriaceae</taxon>
        <taxon>Phyllobacterium</taxon>
    </lineage>
</organism>
<dbReference type="EMBL" id="JACGXN010000002">
    <property type="protein sequence ID" value="MBA8878279.1"/>
    <property type="molecule type" value="Genomic_DNA"/>
</dbReference>